<dbReference type="EMBL" id="JAWDJX010000014">
    <property type="protein sequence ID" value="KAK3053808.1"/>
    <property type="molecule type" value="Genomic_DNA"/>
</dbReference>
<dbReference type="AlphaFoldDB" id="A0AAJ0DNT4"/>
<keyword evidence="1" id="KW-1133">Transmembrane helix</keyword>
<evidence type="ECO:0000313" key="2">
    <source>
        <dbReference type="EMBL" id="KAK3053808.1"/>
    </source>
</evidence>
<accession>A0AAJ0DNT4</accession>
<evidence type="ECO:0000313" key="3">
    <source>
        <dbReference type="Proteomes" id="UP001271007"/>
    </source>
</evidence>
<feature type="transmembrane region" description="Helical" evidence="1">
    <location>
        <begin position="69"/>
        <end position="87"/>
    </location>
</feature>
<reference evidence="2" key="1">
    <citation type="submission" date="2023-04" db="EMBL/GenBank/DDBJ databases">
        <title>Black Yeasts Isolated from many extreme environments.</title>
        <authorList>
            <person name="Coleine C."/>
            <person name="Stajich J.E."/>
            <person name="Selbmann L."/>
        </authorList>
    </citation>
    <scope>NUCLEOTIDE SEQUENCE</scope>
    <source>
        <strain evidence="2">CCFEE 5312</strain>
    </source>
</reference>
<proteinExistence type="predicted"/>
<keyword evidence="1" id="KW-0472">Membrane</keyword>
<feature type="transmembrane region" description="Helical" evidence="1">
    <location>
        <begin position="146"/>
        <end position="166"/>
    </location>
</feature>
<dbReference type="Proteomes" id="UP001271007">
    <property type="component" value="Unassembled WGS sequence"/>
</dbReference>
<evidence type="ECO:0000256" key="1">
    <source>
        <dbReference type="SAM" id="Phobius"/>
    </source>
</evidence>
<name>A0AAJ0DNT4_9PEZI</name>
<feature type="transmembrane region" description="Helical" evidence="1">
    <location>
        <begin position="39"/>
        <end position="57"/>
    </location>
</feature>
<keyword evidence="1" id="KW-0812">Transmembrane</keyword>
<protein>
    <recommendedName>
        <fullName evidence="4">Transmembrane protein</fullName>
    </recommendedName>
</protein>
<comment type="caution">
    <text evidence="2">The sequence shown here is derived from an EMBL/GenBank/DDBJ whole genome shotgun (WGS) entry which is preliminary data.</text>
</comment>
<keyword evidence="3" id="KW-1185">Reference proteome</keyword>
<feature type="transmembrane region" description="Helical" evidence="1">
    <location>
        <begin position="121"/>
        <end position="140"/>
    </location>
</feature>
<gene>
    <name evidence="2" type="ORF">LTR09_005088</name>
</gene>
<evidence type="ECO:0008006" key="4">
    <source>
        <dbReference type="Google" id="ProtNLM"/>
    </source>
</evidence>
<organism evidence="2 3">
    <name type="scientific">Extremus antarcticus</name>
    <dbReference type="NCBI Taxonomy" id="702011"/>
    <lineage>
        <taxon>Eukaryota</taxon>
        <taxon>Fungi</taxon>
        <taxon>Dikarya</taxon>
        <taxon>Ascomycota</taxon>
        <taxon>Pezizomycotina</taxon>
        <taxon>Dothideomycetes</taxon>
        <taxon>Dothideomycetidae</taxon>
        <taxon>Mycosphaerellales</taxon>
        <taxon>Extremaceae</taxon>
        <taxon>Extremus</taxon>
    </lineage>
</organism>
<sequence length="218" mass="24482">MLISSIRPTSASDQDQPNFDDQVCEYLCNRFGFVRGETLVFLILVGLLALGNCWLLFDPGWQHRPPWQTGIVLAAAWDAGWLVRWAYKLSYRIKAKTGCTSICSWLREEMCWRLGEGWGKFAIWCVWVLVLLLLDIRLLWKNPDVISFVFAVFVAVVVVVVVSWALGVGSKQRGDSGAALVVESAQIVTIAAPANEQLGTDEVSIVRYSRSDDDLERQ</sequence>